<accession>A0A974A4E3</accession>
<keyword evidence="3" id="KW-0031">Aminopeptidase</keyword>
<keyword evidence="3" id="KW-0645">Protease</keyword>
<dbReference type="PANTHER" id="PTHR46112:SF2">
    <property type="entry name" value="XAA-PRO AMINOPEPTIDASE P-RELATED"/>
    <property type="match status" value="1"/>
</dbReference>
<organism evidence="3">
    <name type="scientific">Bradyrhizobium septentrionale</name>
    <dbReference type="NCBI Taxonomy" id="1404411"/>
    <lineage>
        <taxon>Bacteria</taxon>
        <taxon>Pseudomonadati</taxon>
        <taxon>Pseudomonadota</taxon>
        <taxon>Alphaproteobacteria</taxon>
        <taxon>Hyphomicrobiales</taxon>
        <taxon>Nitrobacteraceae</taxon>
        <taxon>Bradyrhizobium</taxon>
    </lineage>
</organism>
<dbReference type="SUPFAM" id="SSF55920">
    <property type="entry name" value="Creatinase/aminopeptidase"/>
    <property type="match status" value="1"/>
</dbReference>
<evidence type="ECO:0000259" key="1">
    <source>
        <dbReference type="Pfam" id="PF00557"/>
    </source>
</evidence>
<protein>
    <submittedName>
        <fullName evidence="3">Aminopeptidase P family protein</fullName>
    </submittedName>
</protein>
<dbReference type="InterPro" id="IPR000587">
    <property type="entry name" value="Creatinase_N"/>
</dbReference>
<dbReference type="GO" id="GO:0004177">
    <property type="term" value="F:aminopeptidase activity"/>
    <property type="evidence" value="ECO:0007669"/>
    <property type="project" value="UniProtKB-KW"/>
</dbReference>
<sequence length="406" mass="44463">MTGLLLPSQSKKLINLDRLDAVLAAEGIDALVASSPENVTYASGYWALSQWIRRGPQTYVVIPRKGPERSTVVASTALLDLLADQNVWVPNIRRFGYFEMYRTEKLHSGVDEKLLHLLGLPDDGTPVKALVKAMTDAGADRGRIAIDELGLMPGNWESLQELLPNATLIPGSGLFRRVRAVKTAEEIDRLRYVAQVAERSIQAAVAEARAGITEIEMGRSFHRKTVESDCEPVLGCIGFGTRSAMPNVQPSEARLVEGDIIRFDVGGRFKHYRADIARVAVFGEPSAKMKSYHRALHRGVQAALEMIQPGVKAADVFARAVDVTRKEGINHFARSHVGHGIGIDGYDLPDLTPTSTDIIEKGMVICVETPYYETGWGGLQVEDAVVVREDGIETFMTTDGNLILSN</sequence>
<proteinExistence type="predicted"/>
<dbReference type="EMBL" id="JAAOLE020000001">
    <property type="protein sequence ID" value="NVI48165.1"/>
    <property type="molecule type" value="Genomic_DNA"/>
</dbReference>
<reference evidence="3" key="1">
    <citation type="submission" date="2020-06" db="EMBL/GenBank/DDBJ databases">
        <title>Whole Genome Sequence of Bradyrhizobium sp. Strain 1S1.</title>
        <authorList>
            <person name="Bromfield E.S.P."/>
            <person name="Cloutier S."/>
        </authorList>
    </citation>
    <scope>NUCLEOTIDE SEQUENCE [LARGE SCALE GENOMIC DNA]</scope>
    <source>
        <strain evidence="3">1S1</strain>
    </source>
</reference>
<dbReference type="Pfam" id="PF01321">
    <property type="entry name" value="Creatinase_N"/>
    <property type="match status" value="1"/>
</dbReference>
<dbReference type="SUPFAM" id="SSF53092">
    <property type="entry name" value="Creatinase/prolidase N-terminal domain"/>
    <property type="match status" value="1"/>
</dbReference>
<dbReference type="PANTHER" id="PTHR46112">
    <property type="entry name" value="AMINOPEPTIDASE"/>
    <property type="match status" value="1"/>
</dbReference>
<feature type="domain" description="Creatinase N-terminal" evidence="2">
    <location>
        <begin position="16"/>
        <end position="181"/>
    </location>
</feature>
<gene>
    <name evidence="3" type="ORF">HAP48_035605</name>
</gene>
<dbReference type="InterPro" id="IPR000994">
    <property type="entry name" value="Pept_M24"/>
</dbReference>
<dbReference type="AlphaFoldDB" id="A0A974A4E3"/>
<dbReference type="InterPro" id="IPR050659">
    <property type="entry name" value="Peptidase_M24B"/>
</dbReference>
<evidence type="ECO:0000313" key="3">
    <source>
        <dbReference type="EMBL" id="NVI48165.1"/>
    </source>
</evidence>
<dbReference type="InterPro" id="IPR036005">
    <property type="entry name" value="Creatinase/aminopeptidase-like"/>
</dbReference>
<dbReference type="InterPro" id="IPR029149">
    <property type="entry name" value="Creatin/AminoP/Spt16_N"/>
</dbReference>
<feature type="domain" description="Peptidase M24" evidence="1">
    <location>
        <begin position="189"/>
        <end position="389"/>
    </location>
</feature>
<dbReference type="Gene3D" id="3.90.230.10">
    <property type="entry name" value="Creatinase/methionine aminopeptidase superfamily"/>
    <property type="match status" value="1"/>
</dbReference>
<comment type="caution">
    <text evidence="3">The sequence shown here is derived from an EMBL/GenBank/DDBJ whole genome shotgun (WGS) entry which is preliminary data.</text>
</comment>
<keyword evidence="3" id="KW-0378">Hydrolase</keyword>
<evidence type="ECO:0000259" key="2">
    <source>
        <dbReference type="Pfam" id="PF01321"/>
    </source>
</evidence>
<dbReference type="Pfam" id="PF00557">
    <property type="entry name" value="Peptidase_M24"/>
    <property type="match status" value="1"/>
</dbReference>
<dbReference type="Gene3D" id="3.40.350.10">
    <property type="entry name" value="Creatinase/prolidase N-terminal domain"/>
    <property type="match status" value="1"/>
</dbReference>
<name>A0A974A4E3_9BRAD</name>
<dbReference type="CDD" id="cd01066">
    <property type="entry name" value="APP_MetAP"/>
    <property type="match status" value="1"/>
</dbReference>